<feature type="non-terminal residue" evidence="1">
    <location>
        <position position="234"/>
    </location>
</feature>
<reference evidence="1" key="1">
    <citation type="journal article" date="2021" name="New Phytol.">
        <title>Evolutionary innovations through gain and loss of genes in the ectomycorrhizal Boletales.</title>
        <authorList>
            <person name="Wu G."/>
            <person name="Miyauchi S."/>
            <person name="Morin E."/>
            <person name="Kuo A."/>
            <person name="Drula E."/>
            <person name="Varga T."/>
            <person name="Kohler A."/>
            <person name="Feng B."/>
            <person name="Cao Y."/>
            <person name="Lipzen A."/>
            <person name="Daum C."/>
            <person name="Hundley H."/>
            <person name="Pangilinan J."/>
            <person name="Johnson J."/>
            <person name="Barry K."/>
            <person name="LaButti K."/>
            <person name="Ng V."/>
            <person name="Ahrendt S."/>
            <person name="Min B."/>
            <person name="Choi I.G."/>
            <person name="Park H."/>
            <person name="Plett J.M."/>
            <person name="Magnuson J."/>
            <person name="Spatafora J.W."/>
            <person name="Nagy L.G."/>
            <person name="Henrissat B."/>
            <person name="Grigoriev I.V."/>
            <person name="Yang Z.L."/>
            <person name="Xu J."/>
            <person name="Martin F.M."/>
        </authorList>
    </citation>
    <scope>NUCLEOTIDE SEQUENCE</scope>
    <source>
        <strain evidence="1">KUC20120723A-06</strain>
    </source>
</reference>
<keyword evidence="2" id="KW-1185">Reference proteome</keyword>
<proteinExistence type="predicted"/>
<dbReference type="Proteomes" id="UP000790709">
    <property type="component" value="Unassembled WGS sequence"/>
</dbReference>
<sequence>MLSHRWENQEPLFRDIQPALQPSVPPNIYRMTGPSGITKLQNFCHAARARGFRWAWSDTCCIDKSSSADLQQSIASMFTWYRNSGLTIVYLSDVVNSSPEEFLRSAWFLRGWTLQELLAPHVVQFYMKNWAPFVDGPHFNHKEVGAVLDLLETATGVDRESLVRFVPGVQEARARLGWASKRRTTEEEDAAYSLMGIFDLHMPIIYGEKEKAFGRLLTEILGRSDDITLFNWVG</sequence>
<evidence type="ECO:0000313" key="1">
    <source>
        <dbReference type="EMBL" id="KAH7922228.1"/>
    </source>
</evidence>
<protein>
    <submittedName>
        <fullName evidence="1">Uncharacterized protein</fullName>
    </submittedName>
</protein>
<name>A0ACB8BBK6_9AGAM</name>
<evidence type="ECO:0000313" key="2">
    <source>
        <dbReference type="Proteomes" id="UP000790709"/>
    </source>
</evidence>
<comment type="caution">
    <text evidence="1">The sequence shown here is derived from an EMBL/GenBank/DDBJ whole genome shotgun (WGS) entry which is preliminary data.</text>
</comment>
<gene>
    <name evidence="1" type="ORF">BV22DRAFT_1095038</name>
</gene>
<dbReference type="EMBL" id="MU266493">
    <property type="protein sequence ID" value="KAH7922228.1"/>
    <property type="molecule type" value="Genomic_DNA"/>
</dbReference>
<organism evidence="1 2">
    <name type="scientific">Leucogyrophana mollusca</name>
    <dbReference type="NCBI Taxonomy" id="85980"/>
    <lineage>
        <taxon>Eukaryota</taxon>
        <taxon>Fungi</taxon>
        <taxon>Dikarya</taxon>
        <taxon>Basidiomycota</taxon>
        <taxon>Agaricomycotina</taxon>
        <taxon>Agaricomycetes</taxon>
        <taxon>Agaricomycetidae</taxon>
        <taxon>Boletales</taxon>
        <taxon>Boletales incertae sedis</taxon>
        <taxon>Leucogyrophana</taxon>
    </lineage>
</organism>
<accession>A0ACB8BBK6</accession>